<dbReference type="InterPro" id="IPR005650">
    <property type="entry name" value="BlaI_family"/>
</dbReference>
<dbReference type="AlphaFoldDB" id="A0A364RJ97"/>
<keyword evidence="3" id="KW-0238">DNA-binding</keyword>
<comment type="caution">
    <text evidence="5">The sequence shown here is derived from an EMBL/GenBank/DDBJ whole genome shotgun (WGS) entry which is preliminary data.</text>
</comment>
<sequence>MDLEKHPKPTEAELEILQVLWQNGPSTVRFVHDKLSETKDAGYTTTLKLMQIMAEKKMLEADKANRSHVFRPLLKEEATQKQLLDRFLDSTFRGSASRLVMQALGNHTASREELDEIRNLLDKLEGGKK</sequence>
<dbReference type="InterPro" id="IPR036388">
    <property type="entry name" value="WH-like_DNA-bd_sf"/>
</dbReference>
<dbReference type="Pfam" id="PF03965">
    <property type="entry name" value="Penicillinase_R"/>
    <property type="match status" value="1"/>
</dbReference>
<evidence type="ECO:0000313" key="6">
    <source>
        <dbReference type="Proteomes" id="UP000251692"/>
    </source>
</evidence>
<proteinExistence type="inferred from homology"/>
<evidence type="ECO:0000256" key="4">
    <source>
        <dbReference type="ARBA" id="ARBA00023163"/>
    </source>
</evidence>
<protein>
    <submittedName>
        <fullName evidence="5">BlaI/MecI/CopY family transcriptional regulator</fullName>
    </submittedName>
</protein>
<dbReference type="GO" id="GO:0045892">
    <property type="term" value="P:negative regulation of DNA-templated transcription"/>
    <property type="evidence" value="ECO:0007669"/>
    <property type="project" value="InterPro"/>
</dbReference>
<dbReference type="SUPFAM" id="SSF46785">
    <property type="entry name" value="Winged helix' DNA-binding domain"/>
    <property type="match status" value="1"/>
</dbReference>
<keyword evidence="6" id="KW-1185">Reference proteome</keyword>
<dbReference type="Proteomes" id="UP000251692">
    <property type="component" value="Unassembled WGS sequence"/>
</dbReference>
<dbReference type="EMBL" id="QMDV01000001">
    <property type="protein sequence ID" value="RAU84361.1"/>
    <property type="molecule type" value="Genomic_DNA"/>
</dbReference>
<evidence type="ECO:0000256" key="2">
    <source>
        <dbReference type="ARBA" id="ARBA00023015"/>
    </source>
</evidence>
<dbReference type="OrthoDB" id="279010at2"/>
<name>A0A364RJ97_9BACT</name>
<dbReference type="Gene3D" id="1.10.10.10">
    <property type="entry name" value="Winged helix-like DNA-binding domain superfamily/Winged helix DNA-binding domain"/>
    <property type="match status" value="1"/>
</dbReference>
<organism evidence="5 6">
    <name type="scientific">Pontibacter arcticus</name>
    <dbReference type="NCBI Taxonomy" id="2080288"/>
    <lineage>
        <taxon>Bacteria</taxon>
        <taxon>Pseudomonadati</taxon>
        <taxon>Bacteroidota</taxon>
        <taxon>Cytophagia</taxon>
        <taxon>Cytophagales</taxon>
        <taxon>Hymenobacteraceae</taxon>
        <taxon>Pontibacter</taxon>
    </lineage>
</organism>
<dbReference type="RefSeq" id="WP_112304641.1">
    <property type="nucleotide sequence ID" value="NZ_QMDV01000001.1"/>
</dbReference>
<evidence type="ECO:0000256" key="3">
    <source>
        <dbReference type="ARBA" id="ARBA00023125"/>
    </source>
</evidence>
<dbReference type="PIRSF" id="PIRSF019455">
    <property type="entry name" value="CopR_AtkY"/>
    <property type="match status" value="1"/>
</dbReference>
<evidence type="ECO:0000256" key="1">
    <source>
        <dbReference type="ARBA" id="ARBA00011046"/>
    </source>
</evidence>
<accession>A0A364RJ97</accession>
<dbReference type="InterPro" id="IPR036390">
    <property type="entry name" value="WH_DNA-bd_sf"/>
</dbReference>
<keyword evidence="4" id="KW-0804">Transcription</keyword>
<gene>
    <name evidence="5" type="ORF">DP923_04800</name>
</gene>
<reference evidence="5 6" key="1">
    <citation type="submission" date="2018-06" db="EMBL/GenBank/DDBJ databases">
        <authorList>
            <person name="Liu Z.-W."/>
        </authorList>
    </citation>
    <scope>NUCLEOTIDE SEQUENCE [LARGE SCALE GENOMIC DNA]</scope>
    <source>
        <strain evidence="5 6">2b14</strain>
    </source>
</reference>
<dbReference type="GO" id="GO:0003677">
    <property type="term" value="F:DNA binding"/>
    <property type="evidence" value="ECO:0007669"/>
    <property type="project" value="UniProtKB-KW"/>
</dbReference>
<reference evidence="5 6" key="2">
    <citation type="submission" date="2018-07" db="EMBL/GenBank/DDBJ databases">
        <title>Pontibacter sp. 2b14 genomic sequence and assembly.</title>
        <authorList>
            <person name="Du Z.-J."/>
        </authorList>
    </citation>
    <scope>NUCLEOTIDE SEQUENCE [LARGE SCALE GENOMIC DNA]</scope>
    <source>
        <strain evidence="5 6">2b14</strain>
    </source>
</reference>
<comment type="similarity">
    <text evidence="1">Belongs to the BlaI transcriptional regulatory family.</text>
</comment>
<dbReference type="Gene3D" id="1.10.4040.10">
    <property type="entry name" value="Penicillinase repressor domain"/>
    <property type="match status" value="1"/>
</dbReference>
<keyword evidence="2" id="KW-0805">Transcription regulation</keyword>
<evidence type="ECO:0000313" key="5">
    <source>
        <dbReference type="EMBL" id="RAU84361.1"/>
    </source>
</evidence>